<gene>
    <name evidence="5" type="ORF">BSOLF_1702</name>
</gene>
<dbReference type="PROSITE" id="PS00894">
    <property type="entry name" value="HTH_DEOR_1"/>
    <property type="match status" value="1"/>
</dbReference>
<evidence type="ECO:0000256" key="1">
    <source>
        <dbReference type="ARBA" id="ARBA00023015"/>
    </source>
</evidence>
<feature type="domain" description="HTH deoR-type" evidence="4">
    <location>
        <begin position="3"/>
        <end position="59"/>
    </location>
</feature>
<dbReference type="InterPro" id="IPR001034">
    <property type="entry name" value="DeoR_HTH"/>
</dbReference>
<dbReference type="Proteomes" id="UP000244338">
    <property type="component" value="Unassembled WGS sequence"/>
</dbReference>
<dbReference type="GO" id="GO:0003677">
    <property type="term" value="F:DNA binding"/>
    <property type="evidence" value="ECO:0007669"/>
    <property type="project" value="UniProtKB-KW"/>
</dbReference>
<dbReference type="InterPro" id="IPR037171">
    <property type="entry name" value="NagB/RpiA_transferase-like"/>
</dbReference>
<dbReference type="InterPro" id="IPR014036">
    <property type="entry name" value="DeoR-like_C"/>
</dbReference>
<comment type="caution">
    <text evidence="5">The sequence shown here is derived from an EMBL/GenBank/DDBJ whole genome shotgun (WGS) entry which is preliminary data.</text>
</comment>
<dbReference type="InterPro" id="IPR036390">
    <property type="entry name" value="WH_DNA-bd_sf"/>
</dbReference>
<accession>A0A2R6Y3X3</accession>
<evidence type="ECO:0000313" key="6">
    <source>
        <dbReference type="Proteomes" id="UP000244338"/>
    </source>
</evidence>
<sequence length="256" mass="28966">MFGEERKHKIIKYLENHRRATVQQLAQFLNVSEVTVRRDLKEIEEEYPFIKRTHGGAMWWGRVSGEPTVQEKQGQYLREKERIAEKAKEWIQEGDVLLLDAGTTVRQLIPYLSSFKRLTILTNSLLSVHEFQNLGHLEIMMLGGTLRASTMSLVGPWAEKILEDVHVDKAFVATNGIDLEKGLTTPNIIEASVKRKMIKAADEVILLADASKFGQISFAKFGEVRDIDVWITNAGLDPEIQRILDDVGVKVVIADA</sequence>
<dbReference type="PANTHER" id="PTHR30363:SF44">
    <property type="entry name" value="AGA OPERON TRANSCRIPTIONAL REPRESSOR-RELATED"/>
    <property type="match status" value="1"/>
</dbReference>
<keyword evidence="3" id="KW-0804">Transcription</keyword>
<keyword evidence="1" id="KW-0805">Transcription regulation</keyword>
<reference evidence="6" key="1">
    <citation type="journal article" date="2018" name="Sci. Rep.">
        <title>Lignite coal burning seam in the remote Altai Mountains harbors a hydrogen-driven thermophilic microbial community.</title>
        <authorList>
            <person name="Kadnikov V.V."/>
            <person name="Mardanov A.V."/>
            <person name="Ivasenko D.A."/>
            <person name="Antsiferov D.V."/>
            <person name="Beletsky A.V."/>
            <person name="Karnachuk O.V."/>
            <person name="Ravin N.V."/>
        </authorList>
    </citation>
    <scope>NUCLEOTIDE SEQUENCE [LARGE SCALE GENOMIC DNA]</scope>
</reference>
<evidence type="ECO:0000313" key="5">
    <source>
        <dbReference type="EMBL" id="PTQ57386.1"/>
    </source>
</evidence>
<organism evidence="5 6">
    <name type="scientific">Candidatus Carbonibacillus altaicus</name>
    <dbReference type="NCBI Taxonomy" id="2163959"/>
    <lineage>
        <taxon>Bacteria</taxon>
        <taxon>Bacillati</taxon>
        <taxon>Bacillota</taxon>
        <taxon>Bacilli</taxon>
        <taxon>Bacillales</taxon>
        <taxon>Candidatus Carbonibacillus</taxon>
    </lineage>
</organism>
<dbReference type="GO" id="GO:0003700">
    <property type="term" value="F:DNA-binding transcription factor activity"/>
    <property type="evidence" value="ECO:0007669"/>
    <property type="project" value="InterPro"/>
</dbReference>
<dbReference type="EMBL" id="PEBX01000008">
    <property type="protein sequence ID" value="PTQ57386.1"/>
    <property type="molecule type" value="Genomic_DNA"/>
</dbReference>
<dbReference type="PROSITE" id="PS51000">
    <property type="entry name" value="HTH_DEOR_2"/>
    <property type="match status" value="1"/>
</dbReference>
<dbReference type="SUPFAM" id="SSF100950">
    <property type="entry name" value="NagB/RpiA/CoA transferase-like"/>
    <property type="match status" value="1"/>
</dbReference>
<dbReference type="InterPro" id="IPR018356">
    <property type="entry name" value="Tscrpt_reg_HTH_DeoR_CS"/>
</dbReference>
<dbReference type="Pfam" id="PF08220">
    <property type="entry name" value="HTH_DeoR"/>
    <property type="match status" value="1"/>
</dbReference>
<name>A0A2R6Y3X3_9BACL</name>
<dbReference type="SUPFAM" id="SSF46785">
    <property type="entry name" value="Winged helix' DNA-binding domain"/>
    <property type="match status" value="1"/>
</dbReference>
<dbReference type="Gene3D" id="1.10.10.10">
    <property type="entry name" value="Winged helix-like DNA-binding domain superfamily/Winged helix DNA-binding domain"/>
    <property type="match status" value="1"/>
</dbReference>
<dbReference type="SMART" id="SM01134">
    <property type="entry name" value="DeoRC"/>
    <property type="match status" value="1"/>
</dbReference>
<proteinExistence type="predicted"/>
<keyword evidence="2" id="KW-0238">DNA-binding</keyword>
<dbReference type="InterPro" id="IPR036388">
    <property type="entry name" value="WH-like_DNA-bd_sf"/>
</dbReference>
<dbReference type="Gene3D" id="3.40.50.1360">
    <property type="match status" value="1"/>
</dbReference>
<dbReference type="Pfam" id="PF00455">
    <property type="entry name" value="DeoRC"/>
    <property type="match status" value="1"/>
</dbReference>
<dbReference type="SMART" id="SM00420">
    <property type="entry name" value="HTH_DEOR"/>
    <property type="match status" value="1"/>
</dbReference>
<dbReference type="InterPro" id="IPR050313">
    <property type="entry name" value="Carb_Metab_HTH_regulators"/>
</dbReference>
<dbReference type="PANTHER" id="PTHR30363">
    <property type="entry name" value="HTH-TYPE TRANSCRIPTIONAL REGULATOR SRLR-RELATED"/>
    <property type="match status" value="1"/>
</dbReference>
<dbReference type="AlphaFoldDB" id="A0A2R6Y3X3"/>
<protein>
    <submittedName>
        <fullName evidence="5">Putative regulator of fructose utilization, DeoR family</fullName>
    </submittedName>
</protein>
<evidence type="ECO:0000256" key="3">
    <source>
        <dbReference type="ARBA" id="ARBA00023163"/>
    </source>
</evidence>
<evidence type="ECO:0000256" key="2">
    <source>
        <dbReference type="ARBA" id="ARBA00023125"/>
    </source>
</evidence>
<evidence type="ECO:0000259" key="4">
    <source>
        <dbReference type="PROSITE" id="PS51000"/>
    </source>
</evidence>